<accession>A0AAV7STI7</accession>
<organism evidence="2 3">
    <name type="scientific">Pleurodeles waltl</name>
    <name type="common">Iberian ribbed newt</name>
    <dbReference type="NCBI Taxonomy" id="8319"/>
    <lineage>
        <taxon>Eukaryota</taxon>
        <taxon>Metazoa</taxon>
        <taxon>Chordata</taxon>
        <taxon>Craniata</taxon>
        <taxon>Vertebrata</taxon>
        <taxon>Euteleostomi</taxon>
        <taxon>Amphibia</taxon>
        <taxon>Batrachia</taxon>
        <taxon>Caudata</taxon>
        <taxon>Salamandroidea</taxon>
        <taxon>Salamandridae</taxon>
        <taxon>Pleurodelinae</taxon>
        <taxon>Pleurodeles</taxon>
    </lineage>
</organism>
<evidence type="ECO:0000313" key="2">
    <source>
        <dbReference type="EMBL" id="KAJ1167470.1"/>
    </source>
</evidence>
<reference evidence="2" key="1">
    <citation type="journal article" date="2022" name="bioRxiv">
        <title>Sequencing and chromosome-scale assembly of the giantPleurodeles waltlgenome.</title>
        <authorList>
            <person name="Brown T."/>
            <person name="Elewa A."/>
            <person name="Iarovenko S."/>
            <person name="Subramanian E."/>
            <person name="Araus A.J."/>
            <person name="Petzold A."/>
            <person name="Susuki M."/>
            <person name="Suzuki K.-i.T."/>
            <person name="Hayashi T."/>
            <person name="Toyoda A."/>
            <person name="Oliveira C."/>
            <person name="Osipova E."/>
            <person name="Leigh N.D."/>
            <person name="Simon A."/>
            <person name="Yun M.H."/>
        </authorList>
    </citation>
    <scope>NUCLEOTIDE SEQUENCE</scope>
    <source>
        <strain evidence="2">20211129_DDA</strain>
        <tissue evidence="2">Liver</tissue>
    </source>
</reference>
<feature type="region of interest" description="Disordered" evidence="1">
    <location>
        <begin position="1"/>
        <end position="30"/>
    </location>
</feature>
<keyword evidence="3" id="KW-1185">Reference proteome</keyword>
<proteinExistence type="predicted"/>
<evidence type="ECO:0000313" key="3">
    <source>
        <dbReference type="Proteomes" id="UP001066276"/>
    </source>
</evidence>
<comment type="caution">
    <text evidence="2">The sequence shown here is derived from an EMBL/GenBank/DDBJ whole genome shotgun (WGS) entry which is preliminary data.</text>
</comment>
<dbReference type="EMBL" id="JANPWB010000008">
    <property type="protein sequence ID" value="KAJ1167470.1"/>
    <property type="molecule type" value="Genomic_DNA"/>
</dbReference>
<name>A0AAV7STI7_PLEWA</name>
<gene>
    <name evidence="2" type="ORF">NDU88_007861</name>
</gene>
<feature type="compositionally biased region" description="Polar residues" evidence="1">
    <location>
        <begin position="1"/>
        <end position="10"/>
    </location>
</feature>
<dbReference type="AlphaFoldDB" id="A0AAV7STI7"/>
<dbReference type="Proteomes" id="UP001066276">
    <property type="component" value="Chromosome 4_2"/>
</dbReference>
<protein>
    <submittedName>
        <fullName evidence="2">Uncharacterized protein</fullName>
    </submittedName>
</protein>
<evidence type="ECO:0000256" key="1">
    <source>
        <dbReference type="SAM" id="MobiDB-lite"/>
    </source>
</evidence>
<sequence>MQESSEASSSHVKERSQSPSNPFQFNPEDIIHPRSADWAPAQAVADYLHDKLRKGFDEIGAKSRIAGSCCTVHLARTFLLDECLSSISCFFPGRSFKFLVMSA</sequence>